<dbReference type="Proteomes" id="UP000233491">
    <property type="component" value="Unassembled WGS sequence"/>
</dbReference>
<evidence type="ECO:0000256" key="5">
    <source>
        <dbReference type="ARBA" id="ARBA00022840"/>
    </source>
</evidence>
<keyword evidence="3 8" id="KW-0547">Nucleotide-binding</keyword>
<evidence type="ECO:0000256" key="8">
    <source>
        <dbReference type="RuleBase" id="RU369061"/>
    </source>
</evidence>
<dbReference type="RefSeq" id="WP_101288225.1">
    <property type="nucleotide sequence ID" value="NZ_FOUQ01000001.1"/>
</dbReference>
<dbReference type="AlphaFoldDB" id="A0A1I4Q4S1"/>
<evidence type="ECO:0000256" key="4">
    <source>
        <dbReference type="ARBA" id="ARBA00022777"/>
    </source>
</evidence>
<sequence length="318" mass="33164">MTSPIITVTLNPAIDLTVTLDDLTPGKVHRARAAQSNVGGKGINVAGCIADWGIPVLATGVLGRGNDATFTDFFKDKGIQDRFVRTAGDTRTNIKIADVVTGTTTDINLPGLTFDDETYDMVLDVLRREVVEGALVVLAGSLPLGQPASVWARLTADLCLLRCRVVLDTSGAPLAASLAAPRESLPFAVKPNRLELEAWAGRPLTEVVDIVAAARSIQALGIELVVVSRGEQGAIFLRGNTALSARLPVVNALSTVGAGDAMVAGIASSLADNLGLEALARRAVAFATAKLGRIGPHLPSPDDVRQLARRVDVAVLAS</sequence>
<proteinExistence type="inferred from homology"/>
<dbReference type="PIRSF" id="PIRSF000535">
    <property type="entry name" value="1PFK/6PFK/LacC"/>
    <property type="match status" value="1"/>
</dbReference>
<dbReference type="GO" id="GO:0005524">
    <property type="term" value="F:ATP binding"/>
    <property type="evidence" value="ECO:0007669"/>
    <property type="project" value="UniProtKB-UniRule"/>
</dbReference>
<dbReference type="InterPro" id="IPR022463">
    <property type="entry name" value="1-PFruKinase"/>
</dbReference>
<comment type="caution">
    <text evidence="10">The sequence shown here is derived from an EMBL/GenBank/DDBJ whole genome shotgun (WGS) entry which is preliminary data.</text>
</comment>
<dbReference type="Pfam" id="PF00294">
    <property type="entry name" value="PfkB"/>
    <property type="match status" value="1"/>
</dbReference>
<dbReference type="GO" id="GO:0008662">
    <property type="term" value="F:1-phosphofructokinase activity"/>
    <property type="evidence" value="ECO:0007669"/>
    <property type="project" value="UniProtKB-UniRule"/>
</dbReference>
<dbReference type="InterPro" id="IPR029056">
    <property type="entry name" value="Ribokinase-like"/>
</dbReference>
<dbReference type="NCBIfam" id="TIGR03168">
    <property type="entry name" value="1-PFK"/>
    <property type="match status" value="1"/>
</dbReference>
<comment type="catalytic activity">
    <reaction evidence="6 8">
        <text>beta-D-fructose 1-phosphate + ATP = beta-D-fructose 1,6-bisphosphate + ADP + H(+)</text>
        <dbReference type="Rhea" id="RHEA:14213"/>
        <dbReference type="ChEBI" id="CHEBI:15378"/>
        <dbReference type="ChEBI" id="CHEBI:30616"/>
        <dbReference type="ChEBI" id="CHEBI:32966"/>
        <dbReference type="ChEBI" id="CHEBI:138881"/>
        <dbReference type="ChEBI" id="CHEBI:456216"/>
        <dbReference type="EC" id="2.7.1.56"/>
    </reaction>
</comment>
<protein>
    <recommendedName>
        <fullName evidence="7">Phosphofructokinase</fullName>
    </recommendedName>
</protein>
<keyword evidence="2 7" id="KW-0808">Transferase</keyword>
<accession>A0A1I4Q4S1</accession>
<evidence type="ECO:0000256" key="6">
    <source>
        <dbReference type="ARBA" id="ARBA00047745"/>
    </source>
</evidence>
<dbReference type="NCBIfam" id="TIGR03828">
    <property type="entry name" value="pfkB"/>
    <property type="match status" value="1"/>
</dbReference>
<dbReference type="CDD" id="cd01164">
    <property type="entry name" value="FruK_PfkB_like"/>
    <property type="match status" value="1"/>
</dbReference>
<dbReference type="GO" id="GO:0016052">
    <property type="term" value="P:carbohydrate catabolic process"/>
    <property type="evidence" value="ECO:0007669"/>
    <property type="project" value="UniProtKB-ARBA"/>
</dbReference>
<comment type="function">
    <text evidence="8">Catalyzes the ATP-dependent phosphorylation of fructose-l-phosphate to fructose-l,6-bisphosphate.</text>
</comment>
<keyword evidence="4 8" id="KW-0418">Kinase</keyword>
<dbReference type="OrthoDB" id="9801219at2"/>
<dbReference type="EMBL" id="PJNW01000002">
    <property type="protein sequence ID" value="PKR90962.1"/>
    <property type="molecule type" value="Genomic_DNA"/>
</dbReference>
<evidence type="ECO:0000313" key="11">
    <source>
        <dbReference type="Proteomes" id="UP000233491"/>
    </source>
</evidence>
<evidence type="ECO:0000313" key="10">
    <source>
        <dbReference type="EMBL" id="PKR90962.1"/>
    </source>
</evidence>
<gene>
    <name evidence="10" type="primary">pfkB</name>
    <name evidence="10" type="ORF">CXZ10_06365</name>
</gene>
<dbReference type="PROSITE" id="PS00584">
    <property type="entry name" value="PFKB_KINASES_2"/>
    <property type="match status" value="1"/>
</dbReference>
<evidence type="ECO:0000259" key="9">
    <source>
        <dbReference type="Pfam" id="PF00294"/>
    </source>
</evidence>
<evidence type="ECO:0000256" key="2">
    <source>
        <dbReference type="ARBA" id="ARBA00022679"/>
    </source>
</evidence>
<dbReference type="GO" id="GO:0044281">
    <property type="term" value="P:small molecule metabolic process"/>
    <property type="evidence" value="ECO:0007669"/>
    <property type="project" value="UniProtKB-ARBA"/>
</dbReference>
<feature type="domain" description="Carbohydrate kinase PfkB" evidence="9">
    <location>
        <begin position="10"/>
        <end position="301"/>
    </location>
</feature>
<dbReference type="FunFam" id="3.40.1190.20:FF:000001">
    <property type="entry name" value="Phosphofructokinase"/>
    <property type="match status" value="1"/>
</dbReference>
<evidence type="ECO:0000256" key="1">
    <source>
        <dbReference type="ARBA" id="ARBA00010688"/>
    </source>
</evidence>
<evidence type="ECO:0000256" key="3">
    <source>
        <dbReference type="ARBA" id="ARBA00022741"/>
    </source>
</evidence>
<dbReference type="PANTHER" id="PTHR46566:SF5">
    <property type="entry name" value="1-PHOSPHOFRUCTOKINASE"/>
    <property type="match status" value="1"/>
</dbReference>
<dbReference type="SUPFAM" id="SSF53613">
    <property type="entry name" value="Ribokinase-like"/>
    <property type="match status" value="1"/>
</dbReference>
<evidence type="ECO:0000256" key="7">
    <source>
        <dbReference type="PIRNR" id="PIRNR000535"/>
    </source>
</evidence>
<organism evidence="10 11">
    <name type="scientific">Pleomorphomonas diazotrophica</name>
    <dbReference type="NCBI Taxonomy" id="1166257"/>
    <lineage>
        <taxon>Bacteria</taxon>
        <taxon>Pseudomonadati</taxon>
        <taxon>Pseudomonadota</taxon>
        <taxon>Alphaproteobacteria</taxon>
        <taxon>Hyphomicrobiales</taxon>
        <taxon>Pleomorphomonadaceae</taxon>
        <taxon>Pleomorphomonas</taxon>
    </lineage>
</organism>
<dbReference type="InterPro" id="IPR011611">
    <property type="entry name" value="PfkB_dom"/>
</dbReference>
<name>A0A1I4Q4S1_9HYPH</name>
<dbReference type="InterPro" id="IPR002173">
    <property type="entry name" value="Carboh/pur_kinase_PfkB_CS"/>
</dbReference>
<keyword evidence="5 8" id="KW-0067">ATP-binding</keyword>
<dbReference type="PANTHER" id="PTHR46566">
    <property type="entry name" value="1-PHOSPHOFRUCTOKINASE-RELATED"/>
    <property type="match status" value="1"/>
</dbReference>
<reference evidence="10 11" key="1">
    <citation type="submission" date="2017-12" db="EMBL/GenBank/DDBJ databases">
        <title>Anaerobic carbon monoxide metabolism by Pleomorphomonas carboxyditropha sp. nov., a new mesophilic hydrogenogenic carboxidotroph.</title>
        <authorList>
            <person name="Esquivel-Elizondo S."/>
            <person name="Krajmalnik-Brown R."/>
        </authorList>
    </citation>
    <scope>NUCLEOTIDE SEQUENCE [LARGE SCALE GENOMIC DNA]</scope>
    <source>
        <strain evidence="10 11">R5-392</strain>
    </source>
</reference>
<dbReference type="Gene3D" id="3.40.1190.20">
    <property type="match status" value="1"/>
</dbReference>
<keyword evidence="11" id="KW-1185">Reference proteome</keyword>
<dbReference type="InterPro" id="IPR017583">
    <property type="entry name" value="Tagatose/fructose_Pkinase"/>
</dbReference>
<dbReference type="PROSITE" id="PS00583">
    <property type="entry name" value="PFKB_KINASES_1"/>
    <property type="match status" value="1"/>
</dbReference>
<dbReference type="GO" id="GO:0005829">
    <property type="term" value="C:cytosol"/>
    <property type="evidence" value="ECO:0007669"/>
    <property type="project" value="TreeGrafter"/>
</dbReference>
<comment type="similarity">
    <text evidence="1 7 8">Belongs to the carbohydrate kinase PfkB family.</text>
</comment>